<feature type="domain" description="RlpA-like protein double-psi beta-barrel" evidence="5">
    <location>
        <begin position="169"/>
        <end position="257"/>
    </location>
</feature>
<evidence type="ECO:0000313" key="7">
    <source>
        <dbReference type="Proteomes" id="UP000239434"/>
    </source>
</evidence>
<comment type="similarity">
    <text evidence="3 4">Belongs to the RlpA family.</text>
</comment>
<dbReference type="HAMAP" id="MF_02071">
    <property type="entry name" value="RlpA"/>
    <property type="match status" value="1"/>
</dbReference>
<dbReference type="GO" id="GO:0009279">
    <property type="term" value="C:cell outer membrane"/>
    <property type="evidence" value="ECO:0007669"/>
    <property type="project" value="TreeGrafter"/>
</dbReference>
<comment type="function">
    <text evidence="3">Lytic transglycosylase with a strong preference for naked glycan strands that lack stem peptides.</text>
</comment>
<keyword evidence="7" id="KW-1185">Reference proteome</keyword>
<evidence type="ECO:0000256" key="1">
    <source>
        <dbReference type="ARBA" id="ARBA00023239"/>
    </source>
</evidence>
<dbReference type="NCBIfam" id="TIGR00413">
    <property type="entry name" value="rlpA"/>
    <property type="match status" value="1"/>
</dbReference>
<dbReference type="EC" id="4.2.2.-" evidence="3"/>
<keyword evidence="2 3" id="KW-0961">Cell wall biogenesis/degradation</keyword>
<name>A0A2S9INU1_9HYPH</name>
<dbReference type="Proteomes" id="UP000239434">
    <property type="component" value="Unassembled WGS sequence"/>
</dbReference>
<dbReference type="CDD" id="cd22268">
    <property type="entry name" value="DPBB_RlpA-like"/>
    <property type="match status" value="1"/>
</dbReference>
<dbReference type="PANTHER" id="PTHR34183">
    <property type="entry name" value="ENDOLYTIC PEPTIDOGLYCAN TRANSGLYCOSYLASE RLPA"/>
    <property type="match status" value="1"/>
</dbReference>
<dbReference type="GO" id="GO:0071555">
    <property type="term" value="P:cell wall organization"/>
    <property type="evidence" value="ECO:0007669"/>
    <property type="project" value="UniProtKB-KW"/>
</dbReference>
<proteinExistence type="inferred from homology"/>
<dbReference type="InterPro" id="IPR012997">
    <property type="entry name" value="RplA"/>
</dbReference>
<dbReference type="AlphaFoldDB" id="A0A2S9INU1"/>
<evidence type="ECO:0000259" key="5">
    <source>
        <dbReference type="Pfam" id="PF03330"/>
    </source>
</evidence>
<keyword evidence="1 3" id="KW-0456">Lyase</keyword>
<evidence type="ECO:0000256" key="3">
    <source>
        <dbReference type="HAMAP-Rule" id="MF_02071"/>
    </source>
</evidence>
<dbReference type="PANTHER" id="PTHR34183:SF1">
    <property type="entry name" value="ENDOLYTIC PEPTIDOGLYCAN TRANSGLYCOSYLASE RLPA"/>
    <property type="match status" value="1"/>
</dbReference>
<accession>A0A2S9INU1</accession>
<evidence type="ECO:0000256" key="2">
    <source>
        <dbReference type="ARBA" id="ARBA00023316"/>
    </source>
</evidence>
<dbReference type="Pfam" id="PF03330">
    <property type="entry name" value="DPBB_1"/>
    <property type="match status" value="1"/>
</dbReference>
<dbReference type="GO" id="GO:0000270">
    <property type="term" value="P:peptidoglycan metabolic process"/>
    <property type="evidence" value="ECO:0007669"/>
    <property type="project" value="UniProtKB-UniRule"/>
</dbReference>
<evidence type="ECO:0000256" key="4">
    <source>
        <dbReference type="RuleBase" id="RU003495"/>
    </source>
</evidence>
<dbReference type="InterPro" id="IPR009009">
    <property type="entry name" value="RlpA-like_DPBB"/>
</dbReference>
<dbReference type="Gene3D" id="2.40.40.10">
    <property type="entry name" value="RlpA-like domain"/>
    <property type="match status" value="1"/>
</dbReference>
<comment type="caution">
    <text evidence="6">The sequence shown here is derived from an EMBL/GenBank/DDBJ whole genome shotgun (WGS) entry which is preliminary data.</text>
</comment>
<dbReference type="EMBL" id="PVBR01000013">
    <property type="protein sequence ID" value="PRD42199.1"/>
    <property type="molecule type" value="Genomic_DNA"/>
</dbReference>
<reference evidence="6 7" key="1">
    <citation type="submission" date="2018-02" db="EMBL/GenBank/DDBJ databases">
        <title>The draft genome of Phyllobacterium sp. 1N-3.</title>
        <authorList>
            <person name="Liu L."/>
            <person name="Li L."/>
            <person name="Zhang X."/>
            <person name="Wang T."/>
            <person name="Liang L."/>
        </authorList>
    </citation>
    <scope>NUCLEOTIDE SEQUENCE [LARGE SCALE GENOMIC DNA]</scope>
    <source>
        <strain evidence="6 7">1N-3</strain>
    </source>
</reference>
<sequence length="491" mass="51991">MQALQCPRRSYKTATRQCHVLAAGRSHSFNVVSTNRWQEFLVGSYAPPIAALRGCGYCNEFKDGDGQLTAENHSLVRYWTKRFDLRVAGVVILGAFVAACATPQPKSKGKHRSKEYFAESEYGVKASPRVISSNVSKMPRGGGRDQVGKPYQVKGKWYYPKEEPGYKRVGKASWYGSAFHGRLTANGEVYDMRHLSAAHPTMPLPSYARVTNLSNGSSVIVRVNDRGPYAHGRVIDLSQRAAEMLDYKHHGTANVKVEYVGRAPLEGRDDAFLMASFRSGSDPIGQPASGVMIAMNGPTPTAAMPGARPSPAVLPAMASAAAMPQKNVLQPPSPPGVLDGLGAGDPVLPAIGPIVTERPGISMGIAHVPGAAVTSTLAGYADARIAAANGVEAMAYASVLTPSAISDAWKKLGADNANAVSTEYVDAGFFGDKSEADRIAVALSAYGKVRRTHVPTENGELYGVTVVGSSDSLLKAAWAAGAADAFVVRAQ</sequence>
<dbReference type="SUPFAM" id="SSF50685">
    <property type="entry name" value="Barwin-like endoglucanases"/>
    <property type="match status" value="1"/>
</dbReference>
<protein>
    <recommendedName>
        <fullName evidence="3">Endolytic peptidoglycan transglycosylase RlpA</fullName>
        <ecNumber evidence="3">4.2.2.-</ecNumber>
    </recommendedName>
</protein>
<organism evidence="6 7">
    <name type="scientific">Phyllobacterium phragmitis</name>
    <dbReference type="NCBI Taxonomy" id="2670329"/>
    <lineage>
        <taxon>Bacteria</taxon>
        <taxon>Pseudomonadati</taxon>
        <taxon>Pseudomonadota</taxon>
        <taxon>Alphaproteobacteria</taxon>
        <taxon>Hyphomicrobiales</taxon>
        <taxon>Phyllobacteriaceae</taxon>
        <taxon>Phyllobacterium</taxon>
    </lineage>
</organism>
<dbReference type="InterPro" id="IPR036908">
    <property type="entry name" value="RlpA-like_sf"/>
</dbReference>
<dbReference type="GO" id="GO:0008932">
    <property type="term" value="F:lytic endotransglycosylase activity"/>
    <property type="evidence" value="ECO:0007669"/>
    <property type="project" value="UniProtKB-UniRule"/>
</dbReference>
<evidence type="ECO:0000313" key="6">
    <source>
        <dbReference type="EMBL" id="PRD42199.1"/>
    </source>
</evidence>
<dbReference type="InterPro" id="IPR034718">
    <property type="entry name" value="RlpA"/>
</dbReference>
<gene>
    <name evidence="3" type="primary">rlpA</name>
    <name evidence="6" type="ORF">C5748_17190</name>
</gene>